<reference evidence="2 3" key="1">
    <citation type="journal article" date="2015" name="Stand. Genomic Sci.">
        <title>Genomic Encyclopedia of Bacterial and Archaeal Type Strains, Phase III: the genomes of soil and plant-associated and newly described type strains.</title>
        <authorList>
            <person name="Whitman W.B."/>
            <person name="Woyke T."/>
            <person name="Klenk H.P."/>
            <person name="Zhou Y."/>
            <person name="Lilburn T.G."/>
            <person name="Beck B.J."/>
            <person name="De Vos P."/>
            <person name="Vandamme P."/>
            <person name="Eisen J.A."/>
            <person name="Garrity G."/>
            <person name="Hugenholtz P."/>
            <person name="Kyrpides N.C."/>
        </authorList>
    </citation>
    <scope>NUCLEOTIDE SEQUENCE [LARGE SCALE GENOMIC DNA]</scope>
    <source>
        <strain evidence="2 3">VKM Ac-2538</strain>
    </source>
</reference>
<sequence length="202" mass="22192">MMNIGEFARLGGMLRLRRAELERQVRHDRHILDRVTARLRLIEQENHVNAQITTKQTDTLTIVGLTATAPDASRQSTGAVVQSLFGQIIDHMEAAGADRTTPISHYVPDPDTPEVHITAGYAVPNGSVPGLEPHTLPSTQVASTIHQGPMATISTAYQALATWATANNHQHPLTSPTWREHYLEATGPDNSPWLVELHLELP</sequence>
<dbReference type="SUPFAM" id="SSF55136">
    <property type="entry name" value="Probable bacterial effector-binding domain"/>
    <property type="match status" value="1"/>
</dbReference>
<dbReference type="InterPro" id="IPR029442">
    <property type="entry name" value="GyrI-like"/>
</dbReference>
<evidence type="ECO:0000313" key="2">
    <source>
        <dbReference type="EMBL" id="TCO18982.1"/>
    </source>
</evidence>
<gene>
    <name evidence="2" type="ORF">EV644_111220</name>
</gene>
<organism evidence="2 3">
    <name type="scientific">Kribbella orskensis</name>
    <dbReference type="NCBI Taxonomy" id="2512216"/>
    <lineage>
        <taxon>Bacteria</taxon>
        <taxon>Bacillati</taxon>
        <taxon>Actinomycetota</taxon>
        <taxon>Actinomycetes</taxon>
        <taxon>Propionibacteriales</taxon>
        <taxon>Kribbellaceae</taxon>
        <taxon>Kribbella</taxon>
    </lineage>
</organism>
<dbReference type="InterPro" id="IPR010499">
    <property type="entry name" value="AraC_E-bd"/>
</dbReference>
<dbReference type="EMBL" id="SLWM01000011">
    <property type="protein sequence ID" value="TCO18982.1"/>
    <property type="molecule type" value="Genomic_DNA"/>
</dbReference>
<dbReference type="InterPro" id="IPR011256">
    <property type="entry name" value="Reg_factor_effector_dom_sf"/>
</dbReference>
<dbReference type="Proteomes" id="UP000295818">
    <property type="component" value="Unassembled WGS sequence"/>
</dbReference>
<evidence type="ECO:0000259" key="1">
    <source>
        <dbReference type="SMART" id="SM00871"/>
    </source>
</evidence>
<dbReference type="RefSeq" id="WP_132191396.1">
    <property type="nucleotide sequence ID" value="NZ_SLWM01000011.1"/>
</dbReference>
<dbReference type="SMART" id="SM00871">
    <property type="entry name" value="AraC_E_bind"/>
    <property type="match status" value="1"/>
</dbReference>
<accession>A0ABY2BIG8</accession>
<dbReference type="Gene3D" id="3.20.80.10">
    <property type="entry name" value="Regulatory factor, effector binding domain"/>
    <property type="match status" value="1"/>
</dbReference>
<protein>
    <submittedName>
        <fullName evidence="2">Effector-binding domain-containing protein</fullName>
    </submittedName>
</protein>
<proteinExistence type="predicted"/>
<name>A0ABY2BIG8_9ACTN</name>
<feature type="domain" description="AraC effector-binding" evidence="1">
    <location>
        <begin position="50"/>
        <end position="202"/>
    </location>
</feature>
<keyword evidence="3" id="KW-1185">Reference proteome</keyword>
<evidence type="ECO:0000313" key="3">
    <source>
        <dbReference type="Proteomes" id="UP000295818"/>
    </source>
</evidence>
<dbReference type="Pfam" id="PF06445">
    <property type="entry name" value="GyrI-like"/>
    <property type="match status" value="1"/>
</dbReference>
<comment type="caution">
    <text evidence="2">The sequence shown here is derived from an EMBL/GenBank/DDBJ whole genome shotgun (WGS) entry which is preliminary data.</text>
</comment>